<keyword evidence="1" id="KW-0732">Signal</keyword>
<dbReference type="AlphaFoldDB" id="A0A1M6RM32"/>
<dbReference type="EMBL" id="FRBD01000002">
    <property type="protein sequence ID" value="SHK33512.1"/>
    <property type="molecule type" value="Genomic_DNA"/>
</dbReference>
<evidence type="ECO:0000256" key="1">
    <source>
        <dbReference type="SAM" id="SignalP"/>
    </source>
</evidence>
<reference evidence="2 3" key="1">
    <citation type="submission" date="2016-11" db="EMBL/GenBank/DDBJ databases">
        <authorList>
            <person name="Jaros S."/>
            <person name="Januszkiewicz K."/>
            <person name="Wedrychowicz H."/>
        </authorList>
    </citation>
    <scope>NUCLEOTIDE SEQUENCE [LARGE SCALE GENOMIC DNA]</scope>
    <source>
        <strain evidence="2 3">KHT3</strain>
    </source>
</reference>
<feature type="signal peptide" evidence="1">
    <location>
        <begin position="1"/>
        <end position="19"/>
    </location>
</feature>
<dbReference type="Proteomes" id="UP000184130">
    <property type="component" value="Unassembled WGS sequence"/>
</dbReference>
<dbReference type="OrthoDB" id="1071136at2"/>
<feature type="chain" id="PRO_5013314272" evidence="1">
    <location>
        <begin position="20"/>
        <end position="215"/>
    </location>
</feature>
<dbReference type="RefSeq" id="WP_073204151.1">
    <property type="nucleotide sequence ID" value="NZ_FRBD01000002.1"/>
</dbReference>
<evidence type="ECO:0000313" key="3">
    <source>
        <dbReference type="Proteomes" id="UP000184130"/>
    </source>
</evidence>
<sequence>MKRLLLLTCLGMWLSYASADNYKVLFVNDASLTYNNGKAVKVGDTFTNVDAIKWQKEKQAIKVFNLTTKKQMLMLGKQYMRKTGMEALISSKRLSTNDFMDTSDAPKTIYEKLGSVFESQYDLLDPIELPADVELNDKCYFQATYKYGDTMLTKKLKSKNGNTVILDKSIFEVDGRQLGPRDITLSIEYVNKDAGLPIFVKDGIEVTYIPTNLNE</sequence>
<protein>
    <submittedName>
        <fullName evidence="2">Uncharacterized protein</fullName>
    </submittedName>
</protein>
<proteinExistence type="predicted"/>
<evidence type="ECO:0000313" key="2">
    <source>
        <dbReference type="EMBL" id="SHK33512.1"/>
    </source>
</evidence>
<organism evidence="2 3">
    <name type="scientific">Xylanibacter ruminicola</name>
    <name type="common">Prevotella ruminicola</name>
    <dbReference type="NCBI Taxonomy" id="839"/>
    <lineage>
        <taxon>Bacteria</taxon>
        <taxon>Pseudomonadati</taxon>
        <taxon>Bacteroidota</taxon>
        <taxon>Bacteroidia</taxon>
        <taxon>Bacteroidales</taxon>
        <taxon>Prevotellaceae</taxon>
        <taxon>Xylanibacter</taxon>
    </lineage>
</organism>
<gene>
    <name evidence="2" type="ORF">SAMN05216463_10222</name>
</gene>
<name>A0A1M6RM32_XYLRU</name>
<accession>A0A1M6RM32</accession>